<dbReference type="GO" id="GO:0003677">
    <property type="term" value="F:DNA binding"/>
    <property type="evidence" value="ECO:0007669"/>
    <property type="project" value="InterPro"/>
</dbReference>
<proteinExistence type="predicted"/>
<evidence type="ECO:0000313" key="3">
    <source>
        <dbReference type="EMBL" id="MSR92099.1"/>
    </source>
</evidence>
<keyword evidence="3" id="KW-0067">ATP-binding</keyword>
<dbReference type="InterPro" id="IPR050742">
    <property type="entry name" value="Helicase_Restrict-Modif_Enz"/>
</dbReference>
<dbReference type="Pfam" id="PF04851">
    <property type="entry name" value="ResIII"/>
    <property type="match status" value="1"/>
</dbReference>
<protein>
    <submittedName>
        <fullName evidence="3">DEAD/DEAH box helicase</fullName>
    </submittedName>
</protein>
<accession>A0A7X2T1Y8</accession>
<dbReference type="InterPro" id="IPR006935">
    <property type="entry name" value="Helicase/UvrB_N"/>
</dbReference>
<dbReference type="PANTHER" id="PTHR47396:SF1">
    <property type="entry name" value="ATP-DEPENDENT HELICASE IRC3-RELATED"/>
    <property type="match status" value="1"/>
</dbReference>
<dbReference type="Proteomes" id="UP000460287">
    <property type="component" value="Unassembled WGS sequence"/>
</dbReference>
<dbReference type="PANTHER" id="PTHR47396">
    <property type="entry name" value="TYPE I RESTRICTION ENZYME ECOKI R PROTEIN"/>
    <property type="match status" value="1"/>
</dbReference>
<dbReference type="GO" id="GO:0004386">
    <property type="term" value="F:helicase activity"/>
    <property type="evidence" value="ECO:0007669"/>
    <property type="project" value="UniProtKB-KW"/>
</dbReference>
<dbReference type="Pfam" id="PF00271">
    <property type="entry name" value="Helicase_C"/>
    <property type="match status" value="1"/>
</dbReference>
<dbReference type="CDD" id="cd18799">
    <property type="entry name" value="SF2_C_EcoAI-like"/>
    <property type="match status" value="1"/>
</dbReference>
<reference evidence="3 4" key="1">
    <citation type="submission" date="2019-08" db="EMBL/GenBank/DDBJ databases">
        <title>In-depth cultivation of the pig gut microbiome towards novel bacterial diversity and tailored functional studies.</title>
        <authorList>
            <person name="Wylensek D."/>
            <person name="Hitch T.C.A."/>
            <person name="Clavel T."/>
        </authorList>
    </citation>
    <scope>NUCLEOTIDE SEQUENCE [LARGE SCALE GENOMIC DNA]</scope>
    <source>
        <strain evidence="3 4">WCA-383-APC-5B</strain>
    </source>
</reference>
<name>A0A7X2T1Y8_9CLOT</name>
<keyword evidence="3" id="KW-0347">Helicase</keyword>
<dbReference type="Gene3D" id="3.40.50.300">
    <property type="entry name" value="P-loop containing nucleotide triphosphate hydrolases"/>
    <property type="match status" value="2"/>
</dbReference>
<keyword evidence="4" id="KW-1185">Reference proteome</keyword>
<dbReference type="PROSITE" id="PS51192">
    <property type="entry name" value="HELICASE_ATP_BIND_1"/>
    <property type="match status" value="1"/>
</dbReference>
<keyword evidence="3" id="KW-0547">Nucleotide-binding</keyword>
<keyword evidence="3" id="KW-0378">Hydrolase</keyword>
<comment type="caution">
    <text evidence="3">The sequence shown here is derived from an EMBL/GenBank/DDBJ whole genome shotgun (WGS) entry which is preliminary data.</text>
</comment>
<dbReference type="InterPro" id="IPR027417">
    <property type="entry name" value="P-loop_NTPase"/>
</dbReference>
<dbReference type="AlphaFoldDB" id="A0A7X2T1Y8"/>
<dbReference type="GO" id="GO:0005829">
    <property type="term" value="C:cytosol"/>
    <property type="evidence" value="ECO:0007669"/>
    <property type="project" value="TreeGrafter"/>
</dbReference>
<feature type="domain" description="Helicase C-terminal" evidence="2">
    <location>
        <begin position="361"/>
        <end position="507"/>
    </location>
</feature>
<dbReference type="InterPro" id="IPR001650">
    <property type="entry name" value="Helicase_C-like"/>
</dbReference>
<dbReference type="SMART" id="SM00487">
    <property type="entry name" value="DEXDc"/>
    <property type="match status" value="1"/>
</dbReference>
<dbReference type="GO" id="GO:0005524">
    <property type="term" value="F:ATP binding"/>
    <property type="evidence" value="ECO:0007669"/>
    <property type="project" value="InterPro"/>
</dbReference>
<dbReference type="CDD" id="cd18032">
    <property type="entry name" value="DEXHc_RE_I_III_res"/>
    <property type="match status" value="1"/>
</dbReference>
<dbReference type="SUPFAM" id="SSF52540">
    <property type="entry name" value="P-loop containing nucleoside triphosphate hydrolases"/>
    <property type="match status" value="1"/>
</dbReference>
<dbReference type="EMBL" id="VULX01000022">
    <property type="protein sequence ID" value="MSR92099.1"/>
    <property type="molecule type" value="Genomic_DNA"/>
</dbReference>
<dbReference type="InterPro" id="IPR014001">
    <property type="entry name" value="Helicase_ATP-bd"/>
</dbReference>
<sequence length="751" mass="87023">MRDNKNTKEIHLASGAEERFLDLFIDVFGPEKTDKLLIQYGVNDIYGGRRYIDFAIVTENNKVAVEIDGEGVHEPGKVSHEKYYDDLLKQNSLIYDNWKLFRWTDGQLKRYPDKVKDEMYTFLSDYLAEKSRSDIEKIEPKGVTFELRDYQEDAINSLRKLRKEGNTIALLYHATGIGKTVTAVEDAKSYGKRTLFIAHTKELVKQAAIKFKELWPEVSCGIYMGDCKDKESYVVCASVQSISSNLDEFSKDDFKYIVVDEAHHGTAETYKKIFEYFDADFTLGLTATPERADGEDVLKLFKNIAHKVDLETAVKKNYLSEIRCIRIKTDIDISNVRIHGINYDQKDLESKLFVPQRNNVIVDTYIKYVKGKRTVVFCASVHNAEEIAMLFRENGVSAEAVSGSLKQQKRDKILNDYEEGKIEVLCACDLLNEGWDSPKTEVLFMARPTMSKVIYLQQLGRGTRKAEGKDCLLVFDFIDNANMFNMPLSCHRVFNLENYVPGALILGHGNRKFKEADFLRRGEKPVELIDMPVNVLDYEHVDLFNWNEEAKKMISQNGFVRMVNKQSGTISSYIKNGKIKPDLIVPCGSKSFNYFKEETVKFYAEEFGWTLITNENIKDMFIEFVKKMDMAYSYKPVLLKAMLSECDEKGVAAVEDIIDYFIDFYGDRKSRGLQAEKKKSIYNNDEIDRKAIQKNIFSNPFGKYEEMNFMERCNDIEYVRFNKFVWKKLSREEKVEIDRICDEKLSSYYRE</sequence>
<feature type="domain" description="Helicase ATP-binding" evidence="1">
    <location>
        <begin position="160"/>
        <end position="307"/>
    </location>
</feature>
<evidence type="ECO:0000313" key="4">
    <source>
        <dbReference type="Proteomes" id="UP000460287"/>
    </source>
</evidence>
<organism evidence="3 4">
    <name type="scientific">Inconstantimicrobium porci</name>
    <dbReference type="NCBI Taxonomy" id="2652291"/>
    <lineage>
        <taxon>Bacteria</taxon>
        <taxon>Bacillati</taxon>
        <taxon>Bacillota</taxon>
        <taxon>Clostridia</taxon>
        <taxon>Eubacteriales</taxon>
        <taxon>Clostridiaceae</taxon>
        <taxon>Inconstantimicrobium</taxon>
    </lineage>
</organism>
<gene>
    <name evidence="3" type="ORF">FYJ33_12030</name>
</gene>
<dbReference type="SMART" id="SM00490">
    <property type="entry name" value="HELICc"/>
    <property type="match status" value="1"/>
</dbReference>
<dbReference type="RefSeq" id="WP_154531999.1">
    <property type="nucleotide sequence ID" value="NZ_VULX01000022.1"/>
</dbReference>
<dbReference type="GO" id="GO:0016787">
    <property type="term" value="F:hydrolase activity"/>
    <property type="evidence" value="ECO:0007669"/>
    <property type="project" value="InterPro"/>
</dbReference>
<evidence type="ECO:0000259" key="1">
    <source>
        <dbReference type="PROSITE" id="PS51192"/>
    </source>
</evidence>
<dbReference type="PROSITE" id="PS51194">
    <property type="entry name" value="HELICASE_CTER"/>
    <property type="match status" value="1"/>
</dbReference>
<evidence type="ECO:0000259" key="2">
    <source>
        <dbReference type="PROSITE" id="PS51194"/>
    </source>
</evidence>